<evidence type="ECO:0000313" key="3">
    <source>
        <dbReference type="Proteomes" id="UP000283530"/>
    </source>
</evidence>
<dbReference type="OrthoDB" id="10542471at2759"/>
<keyword evidence="1" id="KW-0472">Membrane</keyword>
<organism evidence="2 3">
    <name type="scientific">Cinnamomum micranthum f. kanehirae</name>
    <dbReference type="NCBI Taxonomy" id="337451"/>
    <lineage>
        <taxon>Eukaryota</taxon>
        <taxon>Viridiplantae</taxon>
        <taxon>Streptophyta</taxon>
        <taxon>Embryophyta</taxon>
        <taxon>Tracheophyta</taxon>
        <taxon>Spermatophyta</taxon>
        <taxon>Magnoliopsida</taxon>
        <taxon>Magnoliidae</taxon>
        <taxon>Laurales</taxon>
        <taxon>Lauraceae</taxon>
        <taxon>Cinnamomum</taxon>
    </lineage>
</organism>
<dbReference type="AlphaFoldDB" id="A0A443P4G6"/>
<evidence type="ECO:0000313" key="2">
    <source>
        <dbReference type="EMBL" id="RWR85652.1"/>
    </source>
</evidence>
<feature type="transmembrane region" description="Helical" evidence="1">
    <location>
        <begin position="20"/>
        <end position="38"/>
    </location>
</feature>
<keyword evidence="1" id="KW-1133">Transmembrane helix</keyword>
<sequence>MPFLYVLLHKLSFVLPQLSPHSLFFAVSVFFFAFVFLTQFSASENRPSITNIHPAMEDTEIVLQRSTFEKTFNHQHSTSCGR</sequence>
<evidence type="ECO:0008006" key="4">
    <source>
        <dbReference type="Google" id="ProtNLM"/>
    </source>
</evidence>
<keyword evidence="1" id="KW-0812">Transmembrane</keyword>
<protein>
    <recommendedName>
        <fullName evidence="4">Transmembrane protein</fullName>
    </recommendedName>
</protein>
<reference evidence="2 3" key="1">
    <citation type="journal article" date="2019" name="Nat. Plants">
        <title>Stout camphor tree genome fills gaps in understanding of flowering plant genome evolution.</title>
        <authorList>
            <person name="Chaw S.M."/>
            <person name="Liu Y.C."/>
            <person name="Wu Y.W."/>
            <person name="Wang H.Y."/>
            <person name="Lin C.I."/>
            <person name="Wu C.S."/>
            <person name="Ke H.M."/>
            <person name="Chang L.Y."/>
            <person name="Hsu C.Y."/>
            <person name="Yang H.T."/>
            <person name="Sudianto E."/>
            <person name="Hsu M.H."/>
            <person name="Wu K.P."/>
            <person name="Wang L.N."/>
            <person name="Leebens-Mack J.H."/>
            <person name="Tsai I.J."/>
        </authorList>
    </citation>
    <scope>NUCLEOTIDE SEQUENCE [LARGE SCALE GENOMIC DNA]</scope>
    <source>
        <strain evidence="3">cv. Chaw 1501</strain>
        <tissue evidence="2">Young leaves</tissue>
    </source>
</reference>
<evidence type="ECO:0000256" key="1">
    <source>
        <dbReference type="SAM" id="Phobius"/>
    </source>
</evidence>
<comment type="caution">
    <text evidence="2">The sequence shown here is derived from an EMBL/GenBank/DDBJ whole genome shotgun (WGS) entry which is preliminary data.</text>
</comment>
<dbReference type="EMBL" id="QPKB01000005">
    <property type="protein sequence ID" value="RWR85652.1"/>
    <property type="molecule type" value="Genomic_DNA"/>
</dbReference>
<proteinExistence type="predicted"/>
<gene>
    <name evidence="2" type="ORF">CKAN_01452300</name>
</gene>
<keyword evidence="3" id="KW-1185">Reference proteome</keyword>
<accession>A0A443P4G6</accession>
<dbReference type="Proteomes" id="UP000283530">
    <property type="component" value="Unassembled WGS sequence"/>
</dbReference>
<name>A0A443P4G6_9MAGN</name>